<dbReference type="InterPro" id="IPR001789">
    <property type="entry name" value="Sig_transdc_resp-reg_receiver"/>
</dbReference>
<dbReference type="RefSeq" id="WP_209812703.1">
    <property type="nucleotide sequence ID" value="NZ_JAGGKT010000026.1"/>
</dbReference>
<reference evidence="12 13" key="1">
    <citation type="submission" date="2021-03" db="EMBL/GenBank/DDBJ databases">
        <title>Genomic Encyclopedia of Type Strains, Phase IV (KMG-IV): sequencing the most valuable type-strain genomes for metagenomic binning, comparative biology and taxonomic classification.</title>
        <authorList>
            <person name="Goeker M."/>
        </authorList>
    </citation>
    <scope>NUCLEOTIDE SEQUENCE [LARGE SCALE GENOMIC DNA]</scope>
    <source>
        <strain evidence="12 13">DSM 24738</strain>
    </source>
</reference>
<keyword evidence="2 9" id="KW-0963">Cytoplasm</keyword>
<evidence type="ECO:0000256" key="8">
    <source>
        <dbReference type="ARBA" id="ARBA00023163"/>
    </source>
</evidence>
<dbReference type="PANTHER" id="PTHR45526:SF1">
    <property type="entry name" value="TRANSCRIPTIONAL REGULATORY PROTEIN DCUR-RELATED"/>
    <property type="match status" value="1"/>
</dbReference>
<evidence type="ECO:0000256" key="9">
    <source>
        <dbReference type="PIRNR" id="PIRNR006171"/>
    </source>
</evidence>
<evidence type="ECO:0000313" key="13">
    <source>
        <dbReference type="Proteomes" id="UP001519343"/>
    </source>
</evidence>
<keyword evidence="5 9" id="KW-0805">Transcription regulation</keyword>
<keyword evidence="13" id="KW-1185">Reference proteome</keyword>
<dbReference type="EMBL" id="JAGGKT010000026">
    <property type="protein sequence ID" value="MBP1934715.1"/>
    <property type="molecule type" value="Genomic_DNA"/>
</dbReference>
<dbReference type="PROSITE" id="PS50110">
    <property type="entry name" value="RESPONSE_REGULATORY"/>
    <property type="match status" value="1"/>
</dbReference>
<dbReference type="InterPro" id="IPR051271">
    <property type="entry name" value="2C-system_Tx_regulators"/>
</dbReference>
<organism evidence="12 13">
    <name type="scientific">Ammoniphilus resinae</name>
    <dbReference type="NCBI Taxonomy" id="861532"/>
    <lineage>
        <taxon>Bacteria</taxon>
        <taxon>Bacillati</taxon>
        <taxon>Bacillota</taxon>
        <taxon>Bacilli</taxon>
        <taxon>Bacillales</taxon>
        <taxon>Paenibacillaceae</taxon>
        <taxon>Aneurinibacillus group</taxon>
        <taxon>Ammoniphilus</taxon>
    </lineage>
</organism>
<evidence type="ECO:0000313" key="12">
    <source>
        <dbReference type="EMBL" id="MBP1934715.1"/>
    </source>
</evidence>
<dbReference type="PIRSF" id="PIRSF006171">
    <property type="entry name" value="RR_citrat_malat"/>
    <property type="match status" value="1"/>
</dbReference>
<dbReference type="Proteomes" id="UP001519343">
    <property type="component" value="Unassembled WGS sequence"/>
</dbReference>
<dbReference type="InterPro" id="IPR011006">
    <property type="entry name" value="CheY-like_superfamily"/>
</dbReference>
<keyword evidence="4 9" id="KW-0902">Two-component regulatory system</keyword>
<evidence type="ECO:0000256" key="10">
    <source>
        <dbReference type="PROSITE-ProRule" id="PRU00169"/>
    </source>
</evidence>
<dbReference type="SUPFAM" id="SSF52172">
    <property type="entry name" value="CheY-like"/>
    <property type="match status" value="1"/>
</dbReference>
<dbReference type="Pfam" id="PF00072">
    <property type="entry name" value="Response_reg"/>
    <property type="match status" value="1"/>
</dbReference>
<comment type="caution">
    <text evidence="12">The sequence shown here is derived from an EMBL/GenBank/DDBJ whole genome shotgun (WGS) entry which is preliminary data.</text>
</comment>
<dbReference type="CDD" id="cd19925">
    <property type="entry name" value="REC_citrate_TCS"/>
    <property type="match status" value="1"/>
</dbReference>
<comment type="subcellular location">
    <subcellularLocation>
        <location evidence="1 9">Cytoplasm</location>
    </subcellularLocation>
</comment>
<keyword evidence="8 9" id="KW-0804">Transcription</keyword>
<sequence>MIKVLIVEDDPMVAELNKRYLEQVEGYRIRATAGSVQDALKILDNQEIDLVLLDIFMPGSNGLELIREIRRKGNGVDVIVITAASDVQTIQQALRLGAVDYLVKPFEFERLKKSLTAYREEKRLFTEREALSQQELDQKVFFRERSTTTPELPKGLTRATMKIVWEHIEAMGDTYFSTEELARKVGISRVSMRKYLHFLGEIQLLDVEISYGSVGRPVYKYRRILSKQYEIDSYL</sequence>
<feature type="modified residue" description="4-aspartylphosphate" evidence="10">
    <location>
        <position position="54"/>
    </location>
</feature>
<protein>
    <recommendedName>
        <fullName evidence="9">Transcriptional regulatory protein</fullName>
    </recommendedName>
</protein>
<evidence type="ECO:0000256" key="4">
    <source>
        <dbReference type="ARBA" id="ARBA00023012"/>
    </source>
</evidence>
<proteinExistence type="predicted"/>
<dbReference type="SMART" id="SM00448">
    <property type="entry name" value="REC"/>
    <property type="match status" value="1"/>
</dbReference>
<dbReference type="Gene3D" id="3.40.50.2300">
    <property type="match status" value="1"/>
</dbReference>
<gene>
    <name evidence="12" type="ORF">J2Z37_004735</name>
</gene>
<accession>A0ABS4GWR2</accession>
<evidence type="ECO:0000256" key="5">
    <source>
        <dbReference type="ARBA" id="ARBA00023015"/>
    </source>
</evidence>
<evidence type="ECO:0000256" key="3">
    <source>
        <dbReference type="ARBA" id="ARBA00022553"/>
    </source>
</evidence>
<dbReference type="PANTHER" id="PTHR45526">
    <property type="entry name" value="TRANSCRIPTIONAL REGULATORY PROTEIN DPIA"/>
    <property type="match status" value="1"/>
</dbReference>
<evidence type="ECO:0000256" key="6">
    <source>
        <dbReference type="ARBA" id="ARBA00023125"/>
    </source>
</evidence>
<name>A0ABS4GWR2_9BACL</name>
<evidence type="ECO:0000256" key="7">
    <source>
        <dbReference type="ARBA" id="ARBA00023159"/>
    </source>
</evidence>
<evidence type="ECO:0000256" key="2">
    <source>
        <dbReference type="ARBA" id="ARBA00022490"/>
    </source>
</evidence>
<evidence type="ECO:0000256" key="1">
    <source>
        <dbReference type="ARBA" id="ARBA00004496"/>
    </source>
</evidence>
<evidence type="ECO:0000259" key="11">
    <source>
        <dbReference type="PROSITE" id="PS50110"/>
    </source>
</evidence>
<keyword evidence="7 9" id="KW-0010">Activator</keyword>
<feature type="domain" description="Response regulatory" evidence="11">
    <location>
        <begin position="3"/>
        <end position="119"/>
    </location>
</feature>
<keyword evidence="3 10" id="KW-0597">Phosphoprotein</keyword>
<keyword evidence="6 9" id="KW-0238">DNA-binding</keyword>
<dbReference type="InterPro" id="IPR024187">
    <property type="entry name" value="Sig_transdc_resp-reg_cit/mal"/>
</dbReference>